<dbReference type="InterPro" id="IPR025302">
    <property type="entry name" value="DrrA1/2-like_C"/>
</dbReference>
<keyword evidence="9" id="KW-1185">Reference proteome</keyword>
<evidence type="ECO:0000259" key="7">
    <source>
        <dbReference type="PROSITE" id="PS50893"/>
    </source>
</evidence>
<dbReference type="GO" id="GO:0005886">
    <property type="term" value="C:plasma membrane"/>
    <property type="evidence" value="ECO:0007669"/>
    <property type="project" value="UniProtKB-SubCell"/>
</dbReference>
<dbReference type="STRING" id="909613.UO65_5690"/>
<accession>W7IEP7</accession>
<dbReference type="InterPro" id="IPR050763">
    <property type="entry name" value="ABC_transporter_ATP-binding"/>
</dbReference>
<dbReference type="eggNOG" id="COG4152">
    <property type="taxonomic scope" value="Bacteria"/>
</dbReference>
<name>W7IEP7_9PSEU</name>
<dbReference type="InterPro" id="IPR003439">
    <property type="entry name" value="ABC_transporter-like_ATP-bd"/>
</dbReference>
<comment type="caution">
    <text evidence="8">The sequence shown here is derived from an EMBL/GenBank/DDBJ whole genome shotgun (WGS) entry which is preliminary data.</text>
</comment>
<dbReference type="SMART" id="SM00382">
    <property type="entry name" value="AAA"/>
    <property type="match status" value="1"/>
</dbReference>
<keyword evidence="5" id="KW-0046">Antibiotic resistance</keyword>
<dbReference type="AlphaFoldDB" id="W7IEP7"/>
<evidence type="ECO:0000256" key="5">
    <source>
        <dbReference type="ARBA" id="ARBA00023251"/>
    </source>
</evidence>
<proteinExistence type="predicted"/>
<organism evidence="8 9">
    <name type="scientific">Actinokineospora spheciospongiae</name>
    <dbReference type="NCBI Taxonomy" id="909613"/>
    <lineage>
        <taxon>Bacteria</taxon>
        <taxon>Bacillati</taxon>
        <taxon>Actinomycetota</taxon>
        <taxon>Actinomycetes</taxon>
        <taxon>Pseudonocardiales</taxon>
        <taxon>Pseudonocardiaceae</taxon>
        <taxon>Actinokineospora</taxon>
    </lineage>
</organism>
<gene>
    <name evidence="8" type="ORF">UO65_5690</name>
</gene>
<feature type="domain" description="ABC transporter" evidence="7">
    <location>
        <begin position="10"/>
        <end position="237"/>
    </location>
</feature>
<reference evidence="8 9" key="1">
    <citation type="journal article" date="2014" name="Genome Announc.">
        <title>Draft Genome Sequence of the Antitrypanosomally Active Sponge-Associated Bacterium Actinokineospora sp. Strain EG49.</title>
        <authorList>
            <person name="Harjes J."/>
            <person name="Ryu T."/>
            <person name="Abdelmohsen U.R."/>
            <person name="Moitinho-Silva L."/>
            <person name="Horn H."/>
            <person name="Ravasi T."/>
            <person name="Hentschel U."/>
        </authorList>
    </citation>
    <scope>NUCLEOTIDE SEQUENCE [LARGE SCALE GENOMIC DNA]</scope>
    <source>
        <strain evidence="8 9">EG49</strain>
    </source>
</reference>
<feature type="compositionally biased region" description="Gly residues" evidence="6">
    <location>
        <begin position="384"/>
        <end position="405"/>
    </location>
</feature>
<feature type="region of interest" description="Disordered" evidence="6">
    <location>
        <begin position="337"/>
        <end position="405"/>
    </location>
</feature>
<keyword evidence="3" id="KW-0547">Nucleotide-binding</keyword>
<dbReference type="Pfam" id="PF00005">
    <property type="entry name" value="ABC_tran"/>
    <property type="match status" value="1"/>
</dbReference>
<dbReference type="Proteomes" id="UP000019277">
    <property type="component" value="Unassembled WGS sequence"/>
</dbReference>
<evidence type="ECO:0000313" key="9">
    <source>
        <dbReference type="Proteomes" id="UP000019277"/>
    </source>
</evidence>
<evidence type="ECO:0000256" key="1">
    <source>
        <dbReference type="ARBA" id="ARBA00004202"/>
    </source>
</evidence>
<dbReference type="InterPro" id="IPR027417">
    <property type="entry name" value="P-loop_NTPase"/>
</dbReference>
<dbReference type="GO" id="GO:0016887">
    <property type="term" value="F:ATP hydrolysis activity"/>
    <property type="evidence" value="ECO:0007669"/>
    <property type="project" value="InterPro"/>
</dbReference>
<dbReference type="PANTHER" id="PTHR42711">
    <property type="entry name" value="ABC TRANSPORTER ATP-BINDING PROTEIN"/>
    <property type="match status" value="1"/>
</dbReference>
<dbReference type="PANTHER" id="PTHR42711:SF16">
    <property type="entry name" value="ABC TRANSPORTER ATP-BINDING PROTEIN"/>
    <property type="match status" value="1"/>
</dbReference>
<dbReference type="GO" id="GO:0046677">
    <property type="term" value="P:response to antibiotic"/>
    <property type="evidence" value="ECO:0007669"/>
    <property type="project" value="UniProtKB-KW"/>
</dbReference>
<evidence type="ECO:0000256" key="2">
    <source>
        <dbReference type="ARBA" id="ARBA00022448"/>
    </source>
</evidence>
<dbReference type="PROSITE" id="PS00211">
    <property type="entry name" value="ABC_TRANSPORTER_1"/>
    <property type="match status" value="1"/>
</dbReference>
<dbReference type="OrthoDB" id="9804819at2"/>
<dbReference type="InterPro" id="IPR017871">
    <property type="entry name" value="ABC_transporter-like_CS"/>
</dbReference>
<dbReference type="PROSITE" id="PS50893">
    <property type="entry name" value="ABC_TRANSPORTER_2"/>
    <property type="match status" value="1"/>
</dbReference>
<dbReference type="Pfam" id="PF13732">
    <property type="entry name" value="DrrA1-3_C"/>
    <property type="match status" value="1"/>
</dbReference>
<dbReference type="SUPFAM" id="SSF52540">
    <property type="entry name" value="P-loop containing nucleoside triphosphate hydrolases"/>
    <property type="match status" value="1"/>
</dbReference>
<evidence type="ECO:0000256" key="3">
    <source>
        <dbReference type="ARBA" id="ARBA00022741"/>
    </source>
</evidence>
<evidence type="ECO:0000256" key="4">
    <source>
        <dbReference type="ARBA" id="ARBA00022840"/>
    </source>
</evidence>
<protein>
    <submittedName>
        <fullName evidence="8">ABC transporter, ATP-binding protein</fullName>
    </submittedName>
</protein>
<keyword evidence="4 8" id="KW-0067">ATP-binding</keyword>
<sequence>MLAADGATGLVVDRVCKRFGTRTACDDLTLRVDRGEVFGFVGGNGAGKTTAMRIVLGVLPADSGRVTWAGEPITPARRARFGYLPEERGLYPRMRVLDHLVYLAELHGLPVDDAHRAAEYWIARLGLRPHREQEVQRLSLGNQQRVQLAAALVHGPELLVLDEPFSGLDPTAVDVLAGVLRDQAARGVPVLFSSHQLDLVERLCDRVGIIRAGRVVATGTVGELRAGSGTTLVVDAPGAAAGWADRLPGVRVLAVAGSRTTLRLAEGADDQPVLAAALATGPVREFRRDRPGLAELYRDVLGRTDPATPGGGVGAASGAGTGAGTGAGRVASAAGASGATSAGGAASPGGGTRWPGAHQDIGWPANGSSEPIDAGYRNGPPGVPGQGAGGPGERGGFGDGVGRSG</sequence>
<dbReference type="Gene3D" id="3.40.50.300">
    <property type="entry name" value="P-loop containing nucleotide triphosphate hydrolases"/>
    <property type="match status" value="1"/>
</dbReference>
<dbReference type="PATRIC" id="fig|909613.9.peg.5689"/>
<evidence type="ECO:0000256" key="6">
    <source>
        <dbReference type="SAM" id="MobiDB-lite"/>
    </source>
</evidence>
<dbReference type="EMBL" id="AYXG01000222">
    <property type="protein sequence ID" value="EWC59023.1"/>
    <property type="molecule type" value="Genomic_DNA"/>
</dbReference>
<dbReference type="GO" id="GO:0005524">
    <property type="term" value="F:ATP binding"/>
    <property type="evidence" value="ECO:0007669"/>
    <property type="project" value="UniProtKB-KW"/>
</dbReference>
<keyword evidence="2" id="KW-0813">Transport</keyword>
<comment type="subcellular location">
    <subcellularLocation>
        <location evidence="1">Cell membrane</location>
        <topology evidence="1">Peripheral membrane protein</topology>
    </subcellularLocation>
</comment>
<dbReference type="InterPro" id="IPR003593">
    <property type="entry name" value="AAA+_ATPase"/>
</dbReference>
<evidence type="ECO:0000313" key="8">
    <source>
        <dbReference type="EMBL" id="EWC59023.1"/>
    </source>
</evidence>